<keyword evidence="3" id="KW-1185">Reference proteome</keyword>
<dbReference type="Proteomes" id="UP001595536">
    <property type="component" value="Unassembled WGS sequence"/>
</dbReference>
<accession>A0ABV7LBS1</accession>
<evidence type="ECO:0000256" key="1">
    <source>
        <dbReference type="SAM" id="MobiDB-lite"/>
    </source>
</evidence>
<evidence type="ECO:0000313" key="3">
    <source>
        <dbReference type="Proteomes" id="UP001595536"/>
    </source>
</evidence>
<dbReference type="EMBL" id="JBHRUV010000009">
    <property type="protein sequence ID" value="MFC3265055.1"/>
    <property type="molecule type" value="Genomic_DNA"/>
</dbReference>
<reference evidence="3" key="1">
    <citation type="journal article" date="2019" name="Int. J. Syst. Evol. Microbiol.">
        <title>The Global Catalogue of Microorganisms (GCM) 10K type strain sequencing project: providing services to taxonomists for standard genome sequencing and annotation.</title>
        <authorList>
            <consortium name="The Broad Institute Genomics Platform"/>
            <consortium name="The Broad Institute Genome Sequencing Center for Infectious Disease"/>
            <person name="Wu L."/>
            <person name="Ma J."/>
        </authorList>
    </citation>
    <scope>NUCLEOTIDE SEQUENCE [LARGE SCALE GENOMIC DNA]</scope>
    <source>
        <strain evidence="3">CCM 7941</strain>
    </source>
</reference>
<comment type="caution">
    <text evidence="2">The sequence shown here is derived from an EMBL/GenBank/DDBJ whole genome shotgun (WGS) entry which is preliminary data.</text>
</comment>
<gene>
    <name evidence="2" type="ORF">ACFOEX_01600</name>
</gene>
<dbReference type="RefSeq" id="WP_376830150.1">
    <property type="nucleotide sequence ID" value="NZ_JBHLWR010000006.1"/>
</dbReference>
<proteinExistence type="predicted"/>
<name>A0ABV7LBS1_9HYPH</name>
<feature type="region of interest" description="Disordered" evidence="1">
    <location>
        <begin position="69"/>
        <end position="93"/>
    </location>
</feature>
<feature type="compositionally biased region" description="Low complexity" evidence="1">
    <location>
        <begin position="80"/>
        <end position="93"/>
    </location>
</feature>
<organism evidence="2 3">
    <name type="scientific">Camelimonas abortus</name>
    <dbReference type="NCBI Taxonomy" id="1017184"/>
    <lineage>
        <taxon>Bacteria</taxon>
        <taxon>Pseudomonadati</taxon>
        <taxon>Pseudomonadota</taxon>
        <taxon>Alphaproteobacteria</taxon>
        <taxon>Hyphomicrobiales</taxon>
        <taxon>Chelatococcaceae</taxon>
        <taxon>Camelimonas</taxon>
    </lineage>
</organism>
<evidence type="ECO:0000313" key="2">
    <source>
        <dbReference type="EMBL" id="MFC3265055.1"/>
    </source>
</evidence>
<sequence length="93" mass="9412">MRLLMCVICIAVIYVLSPASGLREREIVDGAAKGALAARQLQLSGQAGGDVAAAAGLAARLLAWLSPGRQPAPETRRAAPGDAPEPPAAANGR</sequence>
<protein>
    <submittedName>
        <fullName evidence="2">Uncharacterized protein</fullName>
    </submittedName>
</protein>